<feature type="domain" description="EIF2B subunit epsilon/gamma LbH" evidence="3">
    <location>
        <begin position="70"/>
        <end position="174"/>
    </location>
</feature>
<protein>
    <submittedName>
        <fullName evidence="4">Trimeric LpxA-like enzyme isoform 1</fullName>
    </submittedName>
</protein>
<dbReference type="InterPro" id="IPR011004">
    <property type="entry name" value="Trimer_LpxA-like_sf"/>
</dbReference>
<feature type="region of interest" description="Disordered" evidence="2">
    <location>
        <begin position="270"/>
        <end position="306"/>
    </location>
</feature>
<dbReference type="Proteomes" id="UP000436088">
    <property type="component" value="Unassembled WGS sequence"/>
</dbReference>
<evidence type="ECO:0000256" key="2">
    <source>
        <dbReference type="SAM" id="MobiDB-lite"/>
    </source>
</evidence>
<dbReference type="CDD" id="cd05787">
    <property type="entry name" value="LbH_eIF2B_epsilon"/>
    <property type="match status" value="1"/>
</dbReference>
<keyword evidence="5" id="KW-1185">Reference proteome</keyword>
<evidence type="ECO:0000313" key="5">
    <source>
        <dbReference type="Proteomes" id="UP000436088"/>
    </source>
</evidence>
<dbReference type="FunFam" id="2.160.10.10:FF:000029">
    <property type="entry name" value="Trimeric LpxA-like enzyme"/>
    <property type="match status" value="1"/>
</dbReference>
<evidence type="ECO:0000313" key="4">
    <source>
        <dbReference type="EMBL" id="KAE8684740.1"/>
    </source>
</evidence>
<dbReference type="InterPro" id="IPR051956">
    <property type="entry name" value="eIF2B_epsilon"/>
</dbReference>
<dbReference type="InterPro" id="IPR056764">
    <property type="entry name" value="LbH_EIF2B3/5"/>
</dbReference>
<dbReference type="GO" id="GO:0005085">
    <property type="term" value="F:guanyl-nucleotide exchange factor activity"/>
    <property type="evidence" value="ECO:0007669"/>
    <property type="project" value="TreeGrafter"/>
</dbReference>
<proteinExistence type="predicted"/>
<keyword evidence="1" id="KW-0963">Cytoplasm</keyword>
<dbReference type="GO" id="GO:0031369">
    <property type="term" value="F:translation initiation factor binding"/>
    <property type="evidence" value="ECO:0007669"/>
    <property type="project" value="TreeGrafter"/>
</dbReference>
<dbReference type="Gene3D" id="1.25.40.180">
    <property type="match status" value="1"/>
</dbReference>
<dbReference type="SUPFAM" id="SSF51161">
    <property type="entry name" value="Trimeric LpxA-like enzymes"/>
    <property type="match status" value="1"/>
</dbReference>
<evidence type="ECO:0000256" key="1">
    <source>
        <dbReference type="ARBA" id="ARBA00022490"/>
    </source>
</evidence>
<dbReference type="PANTHER" id="PTHR45887:SF1">
    <property type="entry name" value="TRANSLATION INITIATION FACTOR EIF-2B SUBUNIT EPSILON"/>
    <property type="match status" value="1"/>
</dbReference>
<organism evidence="4 5">
    <name type="scientific">Hibiscus syriacus</name>
    <name type="common">Rose of Sharon</name>
    <dbReference type="NCBI Taxonomy" id="106335"/>
    <lineage>
        <taxon>Eukaryota</taxon>
        <taxon>Viridiplantae</taxon>
        <taxon>Streptophyta</taxon>
        <taxon>Embryophyta</taxon>
        <taxon>Tracheophyta</taxon>
        <taxon>Spermatophyta</taxon>
        <taxon>Magnoliopsida</taxon>
        <taxon>eudicotyledons</taxon>
        <taxon>Gunneridae</taxon>
        <taxon>Pentapetalae</taxon>
        <taxon>rosids</taxon>
        <taxon>malvids</taxon>
        <taxon>Malvales</taxon>
        <taxon>Malvaceae</taxon>
        <taxon>Malvoideae</taxon>
        <taxon>Hibiscus</taxon>
    </lineage>
</organism>
<accession>A0A6A2YZP6</accession>
<dbReference type="Gene3D" id="2.160.10.10">
    <property type="entry name" value="Hexapeptide repeat proteins"/>
    <property type="match status" value="1"/>
</dbReference>
<dbReference type="GO" id="GO:0003743">
    <property type="term" value="F:translation initiation factor activity"/>
    <property type="evidence" value="ECO:0007669"/>
    <property type="project" value="TreeGrafter"/>
</dbReference>
<evidence type="ECO:0000259" key="3">
    <source>
        <dbReference type="Pfam" id="PF25084"/>
    </source>
</evidence>
<dbReference type="AlphaFoldDB" id="A0A6A2YZP6"/>
<gene>
    <name evidence="4" type="ORF">F3Y22_tig00111105pilonHSYRG00331</name>
</gene>
<name>A0A6A2YZP6_HIBSY</name>
<dbReference type="EMBL" id="VEPZ02001236">
    <property type="protein sequence ID" value="KAE8684740.1"/>
    <property type="molecule type" value="Genomic_DNA"/>
</dbReference>
<dbReference type="GO" id="GO:0005851">
    <property type="term" value="C:eukaryotic translation initiation factor 2B complex"/>
    <property type="evidence" value="ECO:0007669"/>
    <property type="project" value="TreeGrafter"/>
</dbReference>
<feature type="compositionally biased region" description="Acidic residues" evidence="2">
    <location>
        <begin position="292"/>
        <end position="306"/>
    </location>
</feature>
<reference evidence="4" key="1">
    <citation type="submission" date="2019-09" db="EMBL/GenBank/DDBJ databases">
        <title>Draft genome information of white flower Hibiscus syriacus.</title>
        <authorList>
            <person name="Kim Y.-M."/>
        </authorList>
    </citation>
    <scope>NUCLEOTIDE SEQUENCE [LARGE SCALE GENOMIC DNA]</scope>
    <source>
        <strain evidence="4">YM2019G1</strain>
    </source>
</reference>
<comment type="caution">
    <text evidence="4">The sequence shown here is derived from an EMBL/GenBank/DDBJ whole genome shotgun (WGS) entry which is preliminary data.</text>
</comment>
<dbReference type="PANTHER" id="PTHR45887">
    <property type="entry name" value="TRANSLATION INITIATION FACTOR EIF-2B SUBUNIT EPSILON"/>
    <property type="match status" value="1"/>
</dbReference>
<feature type="region of interest" description="Disordered" evidence="2">
    <location>
        <begin position="194"/>
        <end position="215"/>
    </location>
</feature>
<dbReference type="Pfam" id="PF25084">
    <property type="entry name" value="LbH_EIF2B"/>
    <property type="match status" value="1"/>
</dbReference>
<sequence>MFTPFCWGARNERNKTRVIERAPVVMHDGVRWSHNFRSYDTIIKDIIQRWTYPFVPDILSGSTAIKVERQGTYRASGIDVTLSRSADIGSFTFIGQGTKIGNDTKISHSVVGEGCTIGSNVTIEGCYIWNDVTVEDGCQLRHAIVCDGVIMKSGTVLQPGVILSFKVVVGQQFIVPAYSKVSLLQRPTHLDSDEELEYADSTSGTGEFRSDKLNGNITPDLSETAYELGTGGVGYIWSVFEGVQDEEWRQSVAPIPTDKLVKLMLEKDEDEEQLTQDGNVLSASGELKADSDDNGSEDDDNEDSGDDYVFFEKEVEATFLRAVNENVKVDNAVLEVNALRLTESSLAYFIPFSLMPDQHQNCNTSNPGKGKNLNLHPLSFILSPTSQVLA</sequence>